<feature type="domain" description="U-box" evidence="6">
    <location>
        <begin position="73"/>
        <end position="148"/>
    </location>
</feature>
<protein>
    <recommendedName>
        <fullName evidence="3">RING-type E3 ubiquitin transferase</fullName>
        <ecNumber evidence="3">2.3.2.27</ecNumber>
    </recommendedName>
</protein>
<dbReference type="InterPro" id="IPR045210">
    <property type="entry name" value="RING-Ubox_PUB"/>
</dbReference>
<dbReference type="Gene3D" id="3.30.40.10">
    <property type="entry name" value="Zinc/RING finger domain, C3HC4 (zinc finger)"/>
    <property type="match status" value="1"/>
</dbReference>
<dbReference type="InterPro" id="IPR011989">
    <property type="entry name" value="ARM-like"/>
</dbReference>
<evidence type="ECO:0000256" key="1">
    <source>
        <dbReference type="ARBA" id="ARBA00000900"/>
    </source>
</evidence>
<dbReference type="InterPro" id="IPR003613">
    <property type="entry name" value="Ubox_domain"/>
</dbReference>
<comment type="pathway">
    <text evidence="2">Protein modification; protein ubiquitination.</text>
</comment>
<evidence type="ECO:0000259" key="6">
    <source>
        <dbReference type="PROSITE" id="PS51698"/>
    </source>
</evidence>
<dbReference type="GO" id="GO:0061630">
    <property type="term" value="F:ubiquitin protein ligase activity"/>
    <property type="evidence" value="ECO:0007669"/>
    <property type="project" value="UniProtKB-EC"/>
</dbReference>
<evidence type="ECO:0000256" key="5">
    <source>
        <dbReference type="ARBA" id="ARBA00022786"/>
    </source>
</evidence>
<dbReference type="EMBL" id="JARAOO010000007">
    <property type="protein sequence ID" value="KAJ7961627.1"/>
    <property type="molecule type" value="Genomic_DNA"/>
</dbReference>
<organism evidence="7 8">
    <name type="scientific">Quillaja saponaria</name>
    <name type="common">Soap bark tree</name>
    <dbReference type="NCBI Taxonomy" id="32244"/>
    <lineage>
        <taxon>Eukaryota</taxon>
        <taxon>Viridiplantae</taxon>
        <taxon>Streptophyta</taxon>
        <taxon>Embryophyta</taxon>
        <taxon>Tracheophyta</taxon>
        <taxon>Spermatophyta</taxon>
        <taxon>Magnoliopsida</taxon>
        <taxon>eudicotyledons</taxon>
        <taxon>Gunneridae</taxon>
        <taxon>Pentapetalae</taxon>
        <taxon>rosids</taxon>
        <taxon>fabids</taxon>
        <taxon>Fabales</taxon>
        <taxon>Quillajaceae</taxon>
        <taxon>Quillaja</taxon>
    </lineage>
</organism>
<dbReference type="SMART" id="SM00504">
    <property type="entry name" value="Ubox"/>
    <property type="match status" value="1"/>
</dbReference>
<dbReference type="PROSITE" id="PS51698">
    <property type="entry name" value="U_BOX"/>
    <property type="match status" value="1"/>
</dbReference>
<comment type="caution">
    <text evidence="7">The sequence shown here is derived from an EMBL/GenBank/DDBJ whole genome shotgun (WGS) entry which is preliminary data.</text>
</comment>
<keyword evidence="5" id="KW-0833">Ubl conjugation pathway</keyword>
<dbReference type="AlphaFoldDB" id="A0AAD7LPB4"/>
<name>A0AAD7LPB4_QUISA</name>
<evidence type="ECO:0000313" key="8">
    <source>
        <dbReference type="Proteomes" id="UP001163823"/>
    </source>
</evidence>
<comment type="catalytic activity">
    <reaction evidence="1">
        <text>S-ubiquitinyl-[E2 ubiquitin-conjugating enzyme]-L-cysteine + [acceptor protein]-L-lysine = [E2 ubiquitin-conjugating enzyme]-L-cysteine + N(6)-ubiquitinyl-[acceptor protein]-L-lysine.</text>
        <dbReference type="EC" id="2.3.2.27"/>
    </reaction>
</comment>
<dbReference type="Pfam" id="PF04564">
    <property type="entry name" value="U-box"/>
    <property type="match status" value="1"/>
</dbReference>
<dbReference type="InterPro" id="IPR013083">
    <property type="entry name" value="Znf_RING/FYVE/PHD"/>
</dbReference>
<dbReference type="InterPro" id="IPR016024">
    <property type="entry name" value="ARM-type_fold"/>
</dbReference>
<dbReference type="PANTHER" id="PTHR23315">
    <property type="entry name" value="U BOX DOMAIN-CONTAINING"/>
    <property type="match status" value="1"/>
</dbReference>
<evidence type="ECO:0000256" key="4">
    <source>
        <dbReference type="ARBA" id="ARBA00022679"/>
    </source>
</evidence>
<dbReference type="GO" id="GO:0016567">
    <property type="term" value="P:protein ubiquitination"/>
    <property type="evidence" value="ECO:0007669"/>
    <property type="project" value="InterPro"/>
</dbReference>
<keyword evidence="8" id="KW-1185">Reference proteome</keyword>
<reference evidence="7" key="1">
    <citation type="journal article" date="2023" name="Science">
        <title>Elucidation of the pathway for biosynthesis of saponin adjuvants from the soapbark tree.</title>
        <authorList>
            <person name="Reed J."/>
            <person name="Orme A."/>
            <person name="El-Demerdash A."/>
            <person name="Owen C."/>
            <person name="Martin L.B.B."/>
            <person name="Misra R.C."/>
            <person name="Kikuchi S."/>
            <person name="Rejzek M."/>
            <person name="Martin A.C."/>
            <person name="Harkess A."/>
            <person name="Leebens-Mack J."/>
            <person name="Louveau T."/>
            <person name="Stephenson M.J."/>
            <person name="Osbourn A."/>
        </authorList>
    </citation>
    <scope>NUCLEOTIDE SEQUENCE</scope>
    <source>
        <strain evidence="7">S10</strain>
    </source>
</reference>
<dbReference type="Proteomes" id="UP001163823">
    <property type="component" value="Chromosome 7"/>
</dbReference>
<dbReference type="PANTHER" id="PTHR23315:SF253">
    <property type="entry name" value="U-BOX DOMAIN-CONTAINING PROTEIN 9"/>
    <property type="match status" value="1"/>
</dbReference>
<dbReference type="FunFam" id="3.30.40.10:FF:000442">
    <property type="entry name" value="RING-type E3 ubiquitin transferase"/>
    <property type="match status" value="1"/>
</dbReference>
<proteinExistence type="predicted"/>
<dbReference type="SUPFAM" id="SSF57850">
    <property type="entry name" value="RING/U-box"/>
    <property type="match status" value="1"/>
</dbReference>
<evidence type="ECO:0000256" key="3">
    <source>
        <dbReference type="ARBA" id="ARBA00012483"/>
    </source>
</evidence>
<dbReference type="KEGG" id="qsa:O6P43_016952"/>
<accession>A0AAD7LPB4</accession>
<dbReference type="SUPFAM" id="SSF48371">
    <property type="entry name" value="ARM repeat"/>
    <property type="match status" value="1"/>
</dbReference>
<dbReference type="EC" id="2.3.2.27" evidence="3"/>
<sequence length="433" mass="49416">MAKTRSIFSEYITRAVTMKTMKKELLRLVKAIVDDEDYSIETIVDAEKILRALKLLQLRKRSFSFKLQDILLSCPEEFRCPLSKELMTDPVILHSGQTYDRPYIQKWFKAGNRTCPQTRKVISPQTILTPNHLLREVIAEWCKNKGIEFSALVKKEEIMKSNRDNFHLLFEKMSSFAEQLEAAKELRLFTKMPSFHALFGEIVDAIPHLLNPLNKKLLAENPVVIPLLMKELRSENIETSNIALATLFNLSVLDSNKQLLGESGLLKLMFDLLEEGHPLAVKDVASLILSLCANKDNVDIAIGDGAIRVILKKIKTQSRANLDELLSVLAIFLAGTNLNAIDDLVKQHAVRLLLEFMWEFNYMSKDKPVIWESNCQRYKETCISILHGILMFDRTKCMLVSEEEHTCKTISKIAENGTPMAKRKAIAIKEILK</sequence>
<evidence type="ECO:0000313" key="7">
    <source>
        <dbReference type="EMBL" id="KAJ7961627.1"/>
    </source>
</evidence>
<dbReference type="CDD" id="cd16664">
    <property type="entry name" value="RING-Ubox_PUB"/>
    <property type="match status" value="1"/>
</dbReference>
<gene>
    <name evidence="7" type="ORF">O6P43_016952</name>
</gene>
<dbReference type="Gene3D" id="1.25.10.10">
    <property type="entry name" value="Leucine-rich Repeat Variant"/>
    <property type="match status" value="1"/>
</dbReference>
<evidence type="ECO:0000256" key="2">
    <source>
        <dbReference type="ARBA" id="ARBA00004906"/>
    </source>
</evidence>
<keyword evidence="4 7" id="KW-0808">Transferase</keyword>